<dbReference type="Pfam" id="PF02475">
    <property type="entry name" value="TRM5-TYW2_MTfase"/>
    <property type="match status" value="1"/>
</dbReference>
<feature type="domain" description="SAM-dependent methyltransferase TRM5/TYW2-type" evidence="7">
    <location>
        <begin position="37"/>
        <end position="333"/>
    </location>
</feature>
<organism evidence="8 9">
    <name type="scientific">Clavelina lepadiformis</name>
    <name type="common">Light-bulb sea squirt</name>
    <name type="synonym">Ascidia lepadiformis</name>
    <dbReference type="NCBI Taxonomy" id="159417"/>
    <lineage>
        <taxon>Eukaryota</taxon>
        <taxon>Metazoa</taxon>
        <taxon>Chordata</taxon>
        <taxon>Tunicata</taxon>
        <taxon>Ascidiacea</taxon>
        <taxon>Aplousobranchia</taxon>
        <taxon>Clavelinidae</taxon>
        <taxon>Clavelina</taxon>
    </lineage>
</organism>
<dbReference type="InterPro" id="IPR029063">
    <property type="entry name" value="SAM-dependent_MTases_sf"/>
</dbReference>
<dbReference type="InterPro" id="IPR030382">
    <property type="entry name" value="MeTrfase_TRM5/TYW2"/>
</dbReference>
<sequence length="338" mass="38521">MRSTKVEQELQRSLSQLFLKRGKVWEDGLLADLPKKWEKHGDLILFSHTSFSNPAWKNLDQNEFWTCVAEVFKVKRIAKQHVICPDGVRTPTVVLVLGKETWVTHIDNKIRYSFDVTKCMFSSGNITEKIRMSKLKCKDEIVVDMFAGIGYFTLPLLVHGKAKFVHACEWNPNAVQALRCNLHDNKVADRCQIYEGDNREVCPKGVADRVLLGLIPTAKDSYHAACQAVNSETGGILHIHCNVTSSGITCNDISEADFNLYNYYNVSNISCNKQLRSEWLVWAKKTADDISAILEEQQCRTSNKWTIQLLHIERVKSYAPHIDHLVLDLQLNPFCSPE</sequence>
<dbReference type="PROSITE" id="PS51684">
    <property type="entry name" value="SAM_MT_TRM5_TYW2"/>
    <property type="match status" value="1"/>
</dbReference>
<dbReference type="PANTHER" id="PTHR23245">
    <property type="entry name" value="TRNA METHYLTRANSFERASE"/>
    <property type="match status" value="1"/>
</dbReference>
<dbReference type="EC" id="2.5.1.114" evidence="2"/>
<reference evidence="8 9" key="1">
    <citation type="submission" date="2024-02" db="EMBL/GenBank/DDBJ databases">
        <authorList>
            <person name="Daric V."/>
            <person name="Darras S."/>
        </authorList>
    </citation>
    <scope>NUCLEOTIDE SEQUENCE [LARGE SCALE GENOMIC DNA]</scope>
</reference>
<evidence type="ECO:0000313" key="9">
    <source>
        <dbReference type="Proteomes" id="UP001642483"/>
    </source>
</evidence>
<dbReference type="EMBL" id="CAWYQH010000001">
    <property type="protein sequence ID" value="CAK8672068.1"/>
    <property type="molecule type" value="Genomic_DNA"/>
</dbReference>
<evidence type="ECO:0000256" key="1">
    <source>
        <dbReference type="ARBA" id="ARBA00004797"/>
    </source>
</evidence>
<keyword evidence="5" id="KW-0819">tRNA processing</keyword>
<evidence type="ECO:0000256" key="6">
    <source>
        <dbReference type="ARBA" id="ARBA00049400"/>
    </source>
</evidence>
<dbReference type="InterPro" id="IPR056743">
    <property type="entry name" value="TRM5-TYW2-like_MTfase"/>
</dbReference>
<dbReference type="Proteomes" id="UP001642483">
    <property type="component" value="Unassembled WGS sequence"/>
</dbReference>
<proteinExistence type="predicted"/>
<evidence type="ECO:0000313" key="8">
    <source>
        <dbReference type="EMBL" id="CAK8672068.1"/>
    </source>
</evidence>
<accession>A0ABP0EX71</accession>
<dbReference type="SUPFAM" id="SSF53335">
    <property type="entry name" value="S-adenosyl-L-methionine-dependent methyltransferases"/>
    <property type="match status" value="1"/>
</dbReference>
<evidence type="ECO:0000256" key="5">
    <source>
        <dbReference type="ARBA" id="ARBA00022694"/>
    </source>
</evidence>
<gene>
    <name evidence="8" type="ORF">CVLEPA_LOCUS1066</name>
</gene>
<evidence type="ECO:0000256" key="4">
    <source>
        <dbReference type="ARBA" id="ARBA00022691"/>
    </source>
</evidence>
<comment type="caution">
    <text evidence="8">The sequence shown here is derived from an EMBL/GenBank/DDBJ whole genome shotgun (WGS) entry which is preliminary data.</text>
</comment>
<dbReference type="Gene3D" id="3.40.50.150">
    <property type="entry name" value="Vaccinia Virus protein VP39"/>
    <property type="match status" value="1"/>
</dbReference>
<protein>
    <recommendedName>
        <fullName evidence="2">tRNA(Phe) (4-demethylwyosine(37)-C(7)) aminocarboxypropyltransferase</fullName>
        <ecNumber evidence="2">2.5.1.114</ecNumber>
    </recommendedName>
</protein>
<evidence type="ECO:0000259" key="7">
    <source>
        <dbReference type="PROSITE" id="PS51684"/>
    </source>
</evidence>
<dbReference type="Pfam" id="PF25133">
    <property type="entry name" value="TYW2_N_2"/>
    <property type="match status" value="1"/>
</dbReference>
<name>A0ABP0EX71_CLALP</name>
<evidence type="ECO:0000256" key="3">
    <source>
        <dbReference type="ARBA" id="ARBA00022679"/>
    </source>
</evidence>
<comment type="pathway">
    <text evidence="1">tRNA modification; wybutosine-tRNA(Phe) biosynthesis.</text>
</comment>
<comment type="catalytic activity">
    <reaction evidence="6">
        <text>4-demethylwyosine(37) in tRNA(Phe) + S-adenosyl-L-methionine = 4-demethyl-7-[(3S)-3-amino-3-carboxypropyl]wyosine(37) in tRNA(Phe) + S-methyl-5'-thioadenosine + H(+)</text>
        <dbReference type="Rhea" id="RHEA:36355"/>
        <dbReference type="Rhea" id="RHEA-COMP:10164"/>
        <dbReference type="Rhea" id="RHEA-COMP:10378"/>
        <dbReference type="ChEBI" id="CHEBI:15378"/>
        <dbReference type="ChEBI" id="CHEBI:17509"/>
        <dbReference type="ChEBI" id="CHEBI:59789"/>
        <dbReference type="ChEBI" id="CHEBI:64315"/>
        <dbReference type="ChEBI" id="CHEBI:73550"/>
        <dbReference type="EC" id="2.5.1.114"/>
    </reaction>
</comment>
<dbReference type="CDD" id="cd02440">
    <property type="entry name" value="AdoMet_MTases"/>
    <property type="match status" value="1"/>
</dbReference>
<dbReference type="PANTHER" id="PTHR23245:SF25">
    <property type="entry name" value="TRNA WYBUTOSINE-SYNTHESIZING PROTEIN 2 HOMOLOG"/>
    <property type="match status" value="1"/>
</dbReference>
<keyword evidence="3" id="KW-0808">Transferase</keyword>
<evidence type="ECO:0000256" key="2">
    <source>
        <dbReference type="ARBA" id="ARBA00012265"/>
    </source>
</evidence>
<keyword evidence="9" id="KW-1185">Reference proteome</keyword>
<dbReference type="InterPro" id="IPR056744">
    <property type="entry name" value="TRM5/TYW2-like_N"/>
</dbReference>
<keyword evidence="4" id="KW-0949">S-adenosyl-L-methionine</keyword>
<dbReference type="Gene3D" id="3.30.300.110">
    <property type="entry name" value="Met-10+ protein-like domains"/>
    <property type="match status" value="1"/>
</dbReference>